<keyword evidence="8" id="KW-0732">Signal</keyword>
<evidence type="ECO:0000256" key="7">
    <source>
        <dbReference type="ARBA" id="ARBA00023157"/>
    </source>
</evidence>
<dbReference type="InterPro" id="IPR008979">
    <property type="entry name" value="Galactose-bd-like_sf"/>
</dbReference>
<evidence type="ECO:0000256" key="8">
    <source>
        <dbReference type="SAM" id="SignalP"/>
    </source>
</evidence>
<protein>
    <submittedName>
        <fullName evidence="10">II-FBPL precursor</fullName>
    </submittedName>
</protein>
<evidence type="ECO:0000313" key="10">
    <source>
        <dbReference type="Ensembl" id="ENSXETP00000089004"/>
    </source>
</evidence>
<evidence type="ECO:0000256" key="2">
    <source>
        <dbReference type="ARBA" id="ARBA00010147"/>
    </source>
</evidence>
<dbReference type="SUPFAM" id="SSF49785">
    <property type="entry name" value="Galactose-binding domain-like"/>
    <property type="match status" value="4"/>
</dbReference>
<sequence length="602" mass="66253">MKCFVVLLVCISIGWVHSCKFRQEESNLIKGATAKQSSTSRPDYSAERAFDGISDYNMMRHPCAETRREHSPWWQLDLKHNYKVDSVVIVSRRDCCFHTLLGAQIRIGNSPDNNNPVCGTITDVFRPINLCCNGMEGRYVSVVIPGRVEQLTICEVKVYSEGANRKLSQDEPAHNRVNIARSGEATQSSTYGPMYNAAAAIDGNTNSNMMAGSCSLTGNDNPAWWQLNLKKRYKVGKVVIVNRGDCCSERLLGAEVRVGDSADNNNPVCDTIKVGSQGTITLCCEGLEGRYVSVVIPGREENLSLCEVEVYGQEAKAVEVNLARLGDVKQSSTYRPEYNAATAVDGNKNSNMMLGSCSHTNSDNPAWWQLDLKKRYQVEKVVIVNRGDCCGERLRGAEVRVGNSADNNNPVCGAITDASQATITLPCKGMKGRYVSVVIPGRNEYLTLCEVEVYGQEAKPDAVVNLAKSGRARQSSTYRPEYNAAAAIDGDKGTNIFQHPCSHTNPDNPAWWQLDLTKKYNIESVVIVNRGDCCSERLRGAEIRVGIFPFINSPVCDTVTDVSKPTITLNCNGMVGQYISVVIPGRQEYLTLCEVEVYGQEI</sequence>
<feature type="domain" description="Fucolectin tachylectin-4 pentraxin-1" evidence="9">
    <location>
        <begin position="463"/>
        <end position="601"/>
    </location>
</feature>
<feature type="domain" description="Fucolectin tachylectin-4 pentraxin-1" evidence="9">
    <location>
        <begin position="176"/>
        <end position="319"/>
    </location>
</feature>
<comment type="subunit">
    <text evidence="3">Homotrimer.</text>
</comment>
<dbReference type="GeneTree" id="ENSGT01060000248575"/>
<keyword evidence="4" id="KW-0479">Metal-binding</keyword>
<keyword evidence="5" id="KW-0430">Lectin</keyword>
<dbReference type="PANTHER" id="PTHR45713">
    <property type="entry name" value="FTP DOMAIN-CONTAINING PROTEIN"/>
    <property type="match status" value="1"/>
</dbReference>
<evidence type="ECO:0000259" key="9">
    <source>
        <dbReference type="SMART" id="SM00607"/>
    </source>
</evidence>
<dbReference type="GO" id="GO:0042806">
    <property type="term" value="F:fucose binding"/>
    <property type="evidence" value="ECO:0007669"/>
    <property type="project" value="UniProtKB-ARBA"/>
</dbReference>
<feature type="domain" description="Fucolectin tachylectin-4 pentraxin-1" evidence="9">
    <location>
        <begin position="320"/>
        <end position="462"/>
    </location>
</feature>
<name>A0A6I8S8L1_XENTR</name>
<dbReference type="Pfam" id="PF22633">
    <property type="entry name" value="F5_F8_type_C_2"/>
    <property type="match status" value="4"/>
</dbReference>
<accession>A0A6I8S8L1</accession>
<dbReference type="Bgee" id="ENSXETG00000004683">
    <property type="expression patterns" value="Expressed in neurula embryo and 10 other cell types or tissues"/>
</dbReference>
<dbReference type="InterPro" id="IPR006585">
    <property type="entry name" value="FTP1"/>
</dbReference>
<dbReference type="SMART" id="SM00607">
    <property type="entry name" value="FTP"/>
    <property type="match status" value="4"/>
</dbReference>
<keyword evidence="6" id="KW-0106">Calcium</keyword>
<feature type="domain" description="Fucolectin tachylectin-4 pentraxin-1" evidence="9">
    <location>
        <begin position="25"/>
        <end position="170"/>
    </location>
</feature>
<evidence type="ECO:0000256" key="4">
    <source>
        <dbReference type="ARBA" id="ARBA00022723"/>
    </source>
</evidence>
<feature type="chain" id="PRO_5030155909" evidence="8">
    <location>
        <begin position="19"/>
        <end position="602"/>
    </location>
</feature>
<dbReference type="GO" id="GO:0001868">
    <property type="term" value="P:regulation of complement activation, lectin pathway"/>
    <property type="evidence" value="ECO:0007669"/>
    <property type="project" value="UniProtKB-ARBA"/>
</dbReference>
<keyword evidence="7" id="KW-1015">Disulfide bond</keyword>
<proteinExistence type="inferred from homology"/>
<dbReference type="GO" id="GO:0010185">
    <property type="term" value="P:regulation of cellular defense response"/>
    <property type="evidence" value="ECO:0007669"/>
    <property type="project" value="UniProtKB-ARBA"/>
</dbReference>
<evidence type="ECO:0000256" key="1">
    <source>
        <dbReference type="ARBA" id="ARBA00002219"/>
    </source>
</evidence>
<dbReference type="Ensembl" id="ENSXETT00000082848">
    <property type="protein sequence ID" value="ENSXETP00000089004"/>
    <property type="gene ID" value="ENSXETG00000004683"/>
</dbReference>
<dbReference type="InParanoid" id="A0A6I8S8L1"/>
<dbReference type="Gene3D" id="2.60.120.260">
    <property type="entry name" value="Galactose-binding domain-like"/>
    <property type="match status" value="4"/>
</dbReference>
<dbReference type="Xenbase" id="XB-GENE-5830570">
    <property type="gene designation" value="XB5830569 [provisional]"/>
</dbReference>
<reference evidence="10" key="1">
    <citation type="journal article" date="2010" name="Science">
        <title>The genome of the Western clawed frog Xenopus tropicalis.</title>
        <authorList>
            <person name="Hellsten U."/>
            <person name="Harland R.M."/>
            <person name="Gilchrist M.J."/>
            <person name="Hendrix D."/>
            <person name="Jurka J."/>
            <person name="Kapitonov V."/>
            <person name="Ovcharenko I."/>
            <person name="Putnam N.H."/>
            <person name="Shu S."/>
            <person name="Taher L."/>
            <person name="Blitz I.L."/>
            <person name="Blumberg B."/>
            <person name="Dichmann D.S."/>
            <person name="Dubchak I."/>
            <person name="Amaya E."/>
            <person name="Detter J.C."/>
            <person name="Fletcher R."/>
            <person name="Gerhard D.S."/>
            <person name="Goodstein D."/>
            <person name="Graves T."/>
            <person name="Grigoriev I.V."/>
            <person name="Grimwood J."/>
            <person name="Kawashima T."/>
            <person name="Lindquist E."/>
            <person name="Lucas S.M."/>
            <person name="Mead P.E."/>
            <person name="Mitros T."/>
            <person name="Ogino H."/>
            <person name="Ohta Y."/>
            <person name="Poliakov A.V."/>
            <person name="Pollet N."/>
            <person name="Robert J."/>
            <person name="Salamov A."/>
            <person name="Sater A.K."/>
            <person name="Schmutz J."/>
            <person name="Terry A."/>
            <person name="Vize P.D."/>
            <person name="Warren W.C."/>
            <person name="Wells D."/>
            <person name="Wills A."/>
            <person name="Wilson R.K."/>
            <person name="Zimmerman L.B."/>
            <person name="Zorn A.M."/>
            <person name="Grainger R."/>
            <person name="Grammer T."/>
            <person name="Khokha M.K."/>
            <person name="Richardson P.M."/>
            <person name="Rokhsar D.S."/>
        </authorList>
    </citation>
    <scope>NUCLEOTIDE SEQUENCE [LARGE SCALE GENOMIC DNA]</scope>
    <source>
        <strain evidence="10">Nigerian</strain>
    </source>
</reference>
<dbReference type="AlphaFoldDB" id="A0A6I8S8L1"/>
<evidence type="ECO:0000256" key="6">
    <source>
        <dbReference type="ARBA" id="ARBA00022837"/>
    </source>
</evidence>
<comment type="function">
    <text evidence="1">Acts as a defensive agent. Recognizes blood group fucosylated oligosaccharides including A, B, H and Lewis B-type antigens. Does not recognize Lewis A antigen and has low affinity for monovalent haptens.</text>
</comment>
<comment type="similarity">
    <text evidence="2">Belongs to the fucolectin family.</text>
</comment>
<feature type="signal peptide" evidence="8">
    <location>
        <begin position="1"/>
        <end position="18"/>
    </location>
</feature>
<dbReference type="GO" id="GO:0046872">
    <property type="term" value="F:metal ion binding"/>
    <property type="evidence" value="ECO:0007669"/>
    <property type="project" value="UniProtKB-KW"/>
</dbReference>
<gene>
    <name evidence="10" type="primary">XB5830569 [provisional]</name>
</gene>
<dbReference type="PANTHER" id="PTHR45713:SF21">
    <property type="entry name" value="MGC53587 PROTEIN"/>
    <property type="match status" value="1"/>
</dbReference>
<evidence type="ECO:0000256" key="3">
    <source>
        <dbReference type="ARBA" id="ARBA00011233"/>
    </source>
</evidence>
<evidence type="ECO:0000256" key="5">
    <source>
        <dbReference type="ARBA" id="ARBA00022734"/>
    </source>
</evidence>
<dbReference type="InterPro" id="IPR051941">
    <property type="entry name" value="BG_Antigen-Binding_Lectin"/>
</dbReference>
<reference evidence="10" key="2">
    <citation type="submission" date="2020-05" db="UniProtKB">
        <authorList>
            <consortium name="Ensembl"/>
        </authorList>
    </citation>
    <scope>IDENTIFICATION</scope>
</reference>
<organism evidence="10">
    <name type="scientific">Xenopus tropicalis</name>
    <name type="common">Western clawed frog</name>
    <name type="synonym">Silurana tropicalis</name>
    <dbReference type="NCBI Taxonomy" id="8364"/>
    <lineage>
        <taxon>Eukaryota</taxon>
        <taxon>Metazoa</taxon>
        <taxon>Chordata</taxon>
        <taxon>Craniata</taxon>
        <taxon>Vertebrata</taxon>
        <taxon>Euteleostomi</taxon>
        <taxon>Amphibia</taxon>
        <taxon>Batrachia</taxon>
        <taxon>Anura</taxon>
        <taxon>Pipoidea</taxon>
        <taxon>Pipidae</taxon>
        <taxon>Xenopodinae</taxon>
        <taxon>Xenopus</taxon>
        <taxon>Silurana</taxon>
    </lineage>
</organism>